<protein>
    <submittedName>
        <fullName evidence="1">Uncharacterized protein</fullName>
    </submittedName>
</protein>
<dbReference type="OrthoDB" id="10466348at2759"/>
<organism evidence="1 2">
    <name type="scientific">Mytilus galloprovincialis</name>
    <name type="common">Mediterranean mussel</name>
    <dbReference type="NCBI Taxonomy" id="29158"/>
    <lineage>
        <taxon>Eukaryota</taxon>
        <taxon>Metazoa</taxon>
        <taxon>Spiralia</taxon>
        <taxon>Lophotrochozoa</taxon>
        <taxon>Mollusca</taxon>
        <taxon>Bivalvia</taxon>
        <taxon>Autobranchia</taxon>
        <taxon>Pteriomorphia</taxon>
        <taxon>Mytilida</taxon>
        <taxon>Mytiloidea</taxon>
        <taxon>Mytilidae</taxon>
        <taxon>Mytilinae</taxon>
        <taxon>Mytilus</taxon>
    </lineage>
</organism>
<dbReference type="Proteomes" id="UP000596742">
    <property type="component" value="Unassembled WGS sequence"/>
</dbReference>
<comment type="caution">
    <text evidence="1">The sequence shown here is derived from an EMBL/GenBank/DDBJ whole genome shotgun (WGS) entry which is preliminary data.</text>
</comment>
<name>A0A8B6DKQ8_MYTGA</name>
<dbReference type="EMBL" id="UYJE01003657">
    <property type="protein sequence ID" value="VDI21172.1"/>
    <property type="molecule type" value="Genomic_DNA"/>
</dbReference>
<gene>
    <name evidence="1" type="ORF">MGAL_10B024762</name>
</gene>
<evidence type="ECO:0000313" key="2">
    <source>
        <dbReference type="Proteomes" id="UP000596742"/>
    </source>
</evidence>
<reference evidence="1" key="1">
    <citation type="submission" date="2018-11" db="EMBL/GenBank/DDBJ databases">
        <authorList>
            <person name="Alioto T."/>
            <person name="Alioto T."/>
        </authorList>
    </citation>
    <scope>NUCLEOTIDE SEQUENCE</scope>
</reference>
<keyword evidence="2" id="KW-1185">Reference proteome</keyword>
<evidence type="ECO:0000313" key="1">
    <source>
        <dbReference type="EMBL" id="VDI21172.1"/>
    </source>
</evidence>
<sequence>MVCDYCNNLRLFGNSLTILEMDLRIPLLLLTIAGIVYSAGIPSCVYPCAWRGDAIPILIERDGIWINNRPNGGTFTNTSLPYGQQTAPSACIMRHGPFFLGKLLGGFACFKVMQISDTEWYYYVTEVIAI</sequence>
<accession>A0A8B6DKQ8</accession>
<dbReference type="AlphaFoldDB" id="A0A8B6DKQ8"/>
<proteinExistence type="predicted"/>